<dbReference type="GO" id="GO:0016020">
    <property type="term" value="C:membrane"/>
    <property type="evidence" value="ECO:0007669"/>
    <property type="project" value="InterPro"/>
</dbReference>
<dbReference type="InterPro" id="IPR005318">
    <property type="entry name" value="OM_porin_bac"/>
</dbReference>
<dbReference type="GO" id="GO:0015772">
    <property type="term" value="P:oligosaccharide transport"/>
    <property type="evidence" value="ECO:0007669"/>
    <property type="project" value="TreeGrafter"/>
</dbReference>
<protein>
    <submittedName>
        <fullName evidence="5">Outer membrane porin, OprD family</fullName>
    </submittedName>
</protein>
<dbReference type="RefSeq" id="WP_143047639.1">
    <property type="nucleotide sequence ID" value="NZ_FOHV01000021.1"/>
</dbReference>
<keyword evidence="3 4" id="KW-0732">Signal</keyword>
<dbReference type="OrthoDB" id="5579297at2"/>
<comment type="similarity">
    <text evidence="1">Belongs to the outer membrane porin (Opr) (TC 1.B.25) family.</text>
</comment>
<dbReference type="GO" id="GO:0015288">
    <property type="term" value="F:porin activity"/>
    <property type="evidence" value="ECO:0007669"/>
    <property type="project" value="TreeGrafter"/>
</dbReference>
<evidence type="ECO:0000256" key="4">
    <source>
        <dbReference type="SAM" id="SignalP"/>
    </source>
</evidence>
<feature type="chain" id="PRO_5017373320" evidence="4">
    <location>
        <begin position="33"/>
        <end position="494"/>
    </location>
</feature>
<dbReference type="AlphaFoldDB" id="A0A1I0DZ39"/>
<evidence type="ECO:0000256" key="2">
    <source>
        <dbReference type="ARBA" id="ARBA00022448"/>
    </source>
</evidence>
<evidence type="ECO:0000256" key="1">
    <source>
        <dbReference type="ARBA" id="ARBA00009075"/>
    </source>
</evidence>
<keyword evidence="6" id="KW-1185">Reference proteome</keyword>
<feature type="signal peptide" evidence="4">
    <location>
        <begin position="1"/>
        <end position="32"/>
    </location>
</feature>
<evidence type="ECO:0000256" key="3">
    <source>
        <dbReference type="ARBA" id="ARBA00022729"/>
    </source>
</evidence>
<dbReference type="InterPro" id="IPR023614">
    <property type="entry name" value="Porin_dom_sf"/>
</dbReference>
<dbReference type="PANTHER" id="PTHR34596:SF2">
    <property type="entry name" value="CHITOPORIN"/>
    <property type="match status" value="1"/>
</dbReference>
<dbReference type="PANTHER" id="PTHR34596">
    <property type="entry name" value="CHITOPORIN"/>
    <property type="match status" value="1"/>
</dbReference>
<proteinExistence type="inferred from homology"/>
<dbReference type="Pfam" id="PF03573">
    <property type="entry name" value="OprD"/>
    <property type="match status" value="1"/>
</dbReference>
<evidence type="ECO:0000313" key="6">
    <source>
        <dbReference type="Proteomes" id="UP000242642"/>
    </source>
</evidence>
<name>A0A1I0DZ39_9GAMM</name>
<gene>
    <name evidence="5" type="ORF">SAMN02583745_02188</name>
</gene>
<organism evidence="5 6">
    <name type="scientific">Thorsellia anophelis DSM 18579</name>
    <dbReference type="NCBI Taxonomy" id="1123402"/>
    <lineage>
        <taxon>Bacteria</taxon>
        <taxon>Pseudomonadati</taxon>
        <taxon>Pseudomonadota</taxon>
        <taxon>Gammaproteobacteria</taxon>
        <taxon>Enterobacterales</taxon>
        <taxon>Thorselliaceae</taxon>
        <taxon>Thorsellia</taxon>
    </lineage>
</organism>
<sequence length="494" mass="55403">MKFKNTRLNKLTCAVASAVVFSTIGLTLPASANPSPNIPTSSSLNPFFDESKLTGGLYFWSRERTRKNVAWGDTVYKPNLVHTASNLVLDYKSGYAADMFGIELAGVGALSISDTTPYTVNEIALSNCRSWSQKFDHGGDENCGGTNRSGAKIFRAAAKFKSDPIWINAGYIQPQGQTILTNNWSFTPGAYQGAEIGGNFDFGTAGALSTSYMWVNRYMAPWHTRMDKFYQKDGRNTRVSYAHSAGFKYDFKNDFSIESAFGQTEGFIDYYLGRANYKFDVMNRPLSASYGFYAANDKAEDNTINDVYDGTAWKQALMFGYKVDDVSIRLEGTWIHAEGRSGEFGGNLFKNYASGDGRGDIWWDNRSDFNANGQKAIFLGLNYALDDWDLKGWNVNTSGVYAWDAKPVTWRFDEALGQRVDDIDQNQRIKERAYSVGLNYTVQDGRAKGTYFSLYYTQFFNDNSKLGSYDASFPNIFQDEKDFKAMVIIPFTII</sequence>
<dbReference type="Gene3D" id="2.40.160.10">
    <property type="entry name" value="Porin"/>
    <property type="match status" value="1"/>
</dbReference>
<evidence type="ECO:0000313" key="5">
    <source>
        <dbReference type="EMBL" id="SET37974.1"/>
    </source>
</evidence>
<keyword evidence="2" id="KW-0813">Transport</keyword>
<accession>A0A1I0DZ39</accession>
<reference evidence="6" key="1">
    <citation type="submission" date="2016-10" db="EMBL/GenBank/DDBJ databases">
        <authorList>
            <person name="Varghese N."/>
            <person name="Submissions S."/>
        </authorList>
    </citation>
    <scope>NUCLEOTIDE SEQUENCE [LARGE SCALE GENOMIC DNA]</scope>
    <source>
        <strain evidence="6">DSM 18579</strain>
    </source>
</reference>
<dbReference type="EMBL" id="FOHV01000021">
    <property type="protein sequence ID" value="SET37974.1"/>
    <property type="molecule type" value="Genomic_DNA"/>
</dbReference>
<dbReference type="Proteomes" id="UP000242642">
    <property type="component" value="Unassembled WGS sequence"/>
</dbReference>